<dbReference type="EMBL" id="CADCXV010000546">
    <property type="protein sequence ID" value="CAB0030822.1"/>
    <property type="molecule type" value="Genomic_DNA"/>
</dbReference>
<protein>
    <submittedName>
        <fullName evidence="2">Uncharacterized protein</fullName>
    </submittedName>
</protein>
<feature type="region of interest" description="Disordered" evidence="1">
    <location>
        <begin position="166"/>
        <end position="205"/>
    </location>
</feature>
<sequence>MNYSTSADTQLLREQLTSTAATQFLHKLPPNDVQGLTLPLSTAFSSFPHVCTLSRSDCESCVCALSRFALQCTWSEQRVRVKRCLMIHHMTKDIVHNMNHWRWSVGEGCASIFFFTKPCTIKILLVDFKLYMYRVYPKMFSCKLVPIGLFLTRAVARTRKACTTRGMSTSANDGLQSPQGQTTVKKPGVPSWTERVPPSSPRTPPPTIVKAITTRIIAAPLHCKEKDARLPSPAEFATGTVEDKLERMDRFIQGLGKFVENKSNLHKEVISYQLSLGMAFSALVKSLGG</sequence>
<organism evidence="2 3">
    <name type="scientific">Trichogramma brassicae</name>
    <dbReference type="NCBI Taxonomy" id="86971"/>
    <lineage>
        <taxon>Eukaryota</taxon>
        <taxon>Metazoa</taxon>
        <taxon>Ecdysozoa</taxon>
        <taxon>Arthropoda</taxon>
        <taxon>Hexapoda</taxon>
        <taxon>Insecta</taxon>
        <taxon>Pterygota</taxon>
        <taxon>Neoptera</taxon>
        <taxon>Endopterygota</taxon>
        <taxon>Hymenoptera</taxon>
        <taxon>Apocrita</taxon>
        <taxon>Proctotrupomorpha</taxon>
        <taxon>Chalcidoidea</taxon>
        <taxon>Trichogrammatidae</taxon>
        <taxon>Trichogramma</taxon>
    </lineage>
</organism>
<reference evidence="2 3" key="1">
    <citation type="submission" date="2020-02" db="EMBL/GenBank/DDBJ databases">
        <authorList>
            <person name="Ferguson B K."/>
        </authorList>
    </citation>
    <scope>NUCLEOTIDE SEQUENCE [LARGE SCALE GENOMIC DNA]</scope>
</reference>
<name>A0A6H5I751_9HYME</name>
<evidence type="ECO:0000256" key="1">
    <source>
        <dbReference type="SAM" id="MobiDB-lite"/>
    </source>
</evidence>
<accession>A0A6H5I751</accession>
<gene>
    <name evidence="2" type="ORF">TBRA_LOCUS2809</name>
</gene>
<keyword evidence="3" id="KW-1185">Reference proteome</keyword>
<evidence type="ECO:0000313" key="3">
    <source>
        <dbReference type="Proteomes" id="UP000479190"/>
    </source>
</evidence>
<proteinExistence type="predicted"/>
<dbReference type="AlphaFoldDB" id="A0A6H5I751"/>
<feature type="compositionally biased region" description="Polar residues" evidence="1">
    <location>
        <begin position="166"/>
        <end position="184"/>
    </location>
</feature>
<dbReference type="Proteomes" id="UP000479190">
    <property type="component" value="Unassembled WGS sequence"/>
</dbReference>
<evidence type="ECO:0000313" key="2">
    <source>
        <dbReference type="EMBL" id="CAB0030822.1"/>
    </source>
</evidence>